<proteinExistence type="predicted"/>
<dbReference type="InterPro" id="IPR051344">
    <property type="entry name" value="Vgb"/>
</dbReference>
<keyword evidence="2" id="KW-1185">Reference proteome</keyword>
<sequence length="350" mass="38869">MDMNMPTMPTQKAEPSTLGNITEFPLNWPLTGDEKPGSTHELIINDQFIFVTGQNMNKVAKFNYQGELLTYYDMEENSAPHGLLIDIKRRLWVSLESLGQVVRLDENGNIVQRIDVKIYPNGTSGAPINTAPHGIGLDADGETIWFTGKRTSTIGKISPDGQVSHFQLETLAALPIFLSAGNGSGMWGTELLGNNILNISAEGKVSEYAIPTSNSRPIAIIKDPVENCMWFTQEAGLNIGRIDAQGNISEYPIPVVQQNSRLASLCFDDEMNLWVQVYVDLDNPKPEGSDYLLKFDKSIRTSCGFTVTGVPFTTHVVPSRSVMMHRIRKDKDGNLWFTEMMLDRLGKITL</sequence>
<dbReference type="InterPro" id="IPR015943">
    <property type="entry name" value="WD40/YVTN_repeat-like_dom_sf"/>
</dbReference>
<protein>
    <submittedName>
        <fullName evidence="1">Virginiamycin B lyase</fullName>
    </submittedName>
</protein>
<dbReference type="EMBL" id="FNGY01000004">
    <property type="protein sequence ID" value="SDM56014.1"/>
    <property type="molecule type" value="Genomic_DNA"/>
</dbReference>
<dbReference type="GO" id="GO:0016829">
    <property type="term" value="F:lyase activity"/>
    <property type="evidence" value="ECO:0007669"/>
    <property type="project" value="UniProtKB-KW"/>
</dbReference>
<dbReference type="PANTHER" id="PTHR40274">
    <property type="entry name" value="VIRGINIAMYCIN B LYASE"/>
    <property type="match status" value="1"/>
</dbReference>
<evidence type="ECO:0000313" key="2">
    <source>
        <dbReference type="Proteomes" id="UP000183200"/>
    </source>
</evidence>
<dbReference type="PANTHER" id="PTHR40274:SF3">
    <property type="entry name" value="VIRGINIAMYCIN B LYASE"/>
    <property type="match status" value="1"/>
</dbReference>
<dbReference type="SUPFAM" id="SSF101898">
    <property type="entry name" value="NHL repeat"/>
    <property type="match status" value="1"/>
</dbReference>
<accession>A0A1G9U8I4</accession>
<gene>
    <name evidence="1" type="ORF">SAMN05421820_10491</name>
</gene>
<reference evidence="2" key="1">
    <citation type="submission" date="2016-10" db="EMBL/GenBank/DDBJ databases">
        <authorList>
            <person name="Varghese N."/>
            <person name="Submissions S."/>
        </authorList>
    </citation>
    <scope>NUCLEOTIDE SEQUENCE [LARGE SCALE GENOMIC DNA]</scope>
    <source>
        <strain evidence="2">DSM 19110</strain>
    </source>
</reference>
<organism evidence="1 2">
    <name type="scientific">Pedobacter steynii</name>
    <dbReference type="NCBI Taxonomy" id="430522"/>
    <lineage>
        <taxon>Bacteria</taxon>
        <taxon>Pseudomonadati</taxon>
        <taxon>Bacteroidota</taxon>
        <taxon>Sphingobacteriia</taxon>
        <taxon>Sphingobacteriales</taxon>
        <taxon>Sphingobacteriaceae</taxon>
        <taxon>Pedobacter</taxon>
    </lineage>
</organism>
<name>A0A1G9U8I4_9SPHI</name>
<dbReference type="Pfam" id="PF24684">
    <property type="entry name" value="Vgb_lyase"/>
    <property type="match status" value="1"/>
</dbReference>
<evidence type="ECO:0000313" key="1">
    <source>
        <dbReference type="EMBL" id="SDM56014.1"/>
    </source>
</evidence>
<dbReference type="RefSeq" id="WP_074607184.1">
    <property type="nucleotide sequence ID" value="NZ_FNGY01000004.1"/>
</dbReference>
<dbReference type="AlphaFoldDB" id="A0A1G9U8I4"/>
<dbReference type="Proteomes" id="UP000183200">
    <property type="component" value="Unassembled WGS sequence"/>
</dbReference>
<dbReference type="Gene3D" id="2.130.10.10">
    <property type="entry name" value="YVTN repeat-like/Quinoprotein amine dehydrogenase"/>
    <property type="match status" value="1"/>
</dbReference>
<keyword evidence="1" id="KW-0456">Lyase</keyword>
<dbReference type="OrthoDB" id="2633250at2"/>